<dbReference type="PRINTS" id="PR00455">
    <property type="entry name" value="HTHTETR"/>
</dbReference>
<dbReference type="Gene3D" id="1.10.357.10">
    <property type="entry name" value="Tetracycline Repressor, domain 2"/>
    <property type="match status" value="1"/>
</dbReference>
<evidence type="ECO:0000256" key="5">
    <source>
        <dbReference type="SAM" id="MobiDB-lite"/>
    </source>
</evidence>
<dbReference type="PANTHER" id="PTHR30055">
    <property type="entry name" value="HTH-TYPE TRANSCRIPTIONAL REGULATOR RUTR"/>
    <property type="match status" value="1"/>
</dbReference>
<protein>
    <submittedName>
        <fullName evidence="7">TetR/AcrR family transcriptional regulator</fullName>
    </submittedName>
</protein>
<evidence type="ECO:0000313" key="7">
    <source>
        <dbReference type="EMBL" id="MCK9877902.1"/>
    </source>
</evidence>
<dbReference type="InterPro" id="IPR036271">
    <property type="entry name" value="Tet_transcr_reg_TetR-rel_C_sf"/>
</dbReference>
<dbReference type="PROSITE" id="PS50977">
    <property type="entry name" value="HTH_TETR_2"/>
    <property type="match status" value="1"/>
</dbReference>
<reference evidence="7 8" key="1">
    <citation type="submission" date="2022-04" db="EMBL/GenBank/DDBJ databases">
        <title>Genome diversity in the genus Frankia.</title>
        <authorList>
            <person name="Carlos-Shanley C."/>
            <person name="Hahn D."/>
        </authorList>
    </citation>
    <scope>NUCLEOTIDE SEQUENCE [LARGE SCALE GENOMIC DNA]</scope>
    <source>
        <strain evidence="7 8">Ag45/Mut15</strain>
    </source>
</reference>
<dbReference type="Proteomes" id="UP001201873">
    <property type="component" value="Unassembled WGS sequence"/>
</dbReference>
<evidence type="ECO:0000313" key="8">
    <source>
        <dbReference type="Proteomes" id="UP001201873"/>
    </source>
</evidence>
<keyword evidence="3" id="KW-0804">Transcription</keyword>
<evidence type="ECO:0000256" key="1">
    <source>
        <dbReference type="ARBA" id="ARBA00023015"/>
    </source>
</evidence>
<dbReference type="InterPro" id="IPR009057">
    <property type="entry name" value="Homeodomain-like_sf"/>
</dbReference>
<dbReference type="Pfam" id="PF16859">
    <property type="entry name" value="TetR_C_11"/>
    <property type="match status" value="1"/>
</dbReference>
<proteinExistence type="predicted"/>
<evidence type="ECO:0000259" key="6">
    <source>
        <dbReference type="PROSITE" id="PS50977"/>
    </source>
</evidence>
<dbReference type="SUPFAM" id="SSF48498">
    <property type="entry name" value="Tetracyclin repressor-like, C-terminal domain"/>
    <property type="match status" value="1"/>
</dbReference>
<comment type="caution">
    <text evidence="7">The sequence shown here is derived from an EMBL/GenBank/DDBJ whole genome shotgun (WGS) entry which is preliminary data.</text>
</comment>
<dbReference type="RefSeq" id="WP_248826071.1">
    <property type="nucleotide sequence ID" value="NZ_JALKFT010000023.1"/>
</dbReference>
<name>A0ABT0K328_9ACTN</name>
<dbReference type="SUPFAM" id="SSF46689">
    <property type="entry name" value="Homeodomain-like"/>
    <property type="match status" value="1"/>
</dbReference>
<keyword evidence="8" id="KW-1185">Reference proteome</keyword>
<accession>A0ABT0K328</accession>
<evidence type="ECO:0000256" key="3">
    <source>
        <dbReference type="ARBA" id="ARBA00023163"/>
    </source>
</evidence>
<evidence type="ECO:0000256" key="2">
    <source>
        <dbReference type="ARBA" id="ARBA00023125"/>
    </source>
</evidence>
<dbReference type="InterPro" id="IPR050109">
    <property type="entry name" value="HTH-type_TetR-like_transc_reg"/>
</dbReference>
<dbReference type="Pfam" id="PF00440">
    <property type="entry name" value="TetR_N"/>
    <property type="match status" value="1"/>
</dbReference>
<feature type="DNA-binding region" description="H-T-H motif" evidence="4">
    <location>
        <begin position="37"/>
        <end position="56"/>
    </location>
</feature>
<organism evidence="7 8">
    <name type="scientific">Frankia umida</name>
    <dbReference type="NCBI Taxonomy" id="573489"/>
    <lineage>
        <taxon>Bacteria</taxon>
        <taxon>Bacillati</taxon>
        <taxon>Actinomycetota</taxon>
        <taxon>Actinomycetes</taxon>
        <taxon>Frankiales</taxon>
        <taxon>Frankiaceae</taxon>
        <taxon>Frankia</taxon>
    </lineage>
</organism>
<dbReference type="Gene3D" id="1.10.10.60">
    <property type="entry name" value="Homeodomain-like"/>
    <property type="match status" value="1"/>
</dbReference>
<dbReference type="PANTHER" id="PTHR30055:SF230">
    <property type="entry name" value="TRANSCRIPTIONAL REGULATORY PROTEIN (PROBABLY TETR-FAMILY)-RELATED"/>
    <property type="match status" value="1"/>
</dbReference>
<keyword evidence="2 4" id="KW-0238">DNA-binding</keyword>
<sequence length="217" mass="23269">MAQPPRRLGRPRDAAISERALVAARELLVERGFDATTVQAVAERAGVHASAIYRRWPSRIALIAEATFPGLSPLQVRPSGDLHDDLCRFIRAYLQVFDAPAARAAAAGMLAHYQTSSRALPTELVVRISARPQFIDILRATPSGSVDPSVDPDDVFDMLLGTLLTRVLLQGAVARHASVERIAEMIARLLRPAAPPAPSPTGPAPSQHEPAVQRGSG</sequence>
<feature type="compositionally biased region" description="Pro residues" evidence="5">
    <location>
        <begin position="193"/>
        <end position="203"/>
    </location>
</feature>
<feature type="domain" description="HTH tetR-type" evidence="6">
    <location>
        <begin position="14"/>
        <end position="74"/>
    </location>
</feature>
<evidence type="ECO:0000256" key="4">
    <source>
        <dbReference type="PROSITE-ProRule" id="PRU00335"/>
    </source>
</evidence>
<gene>
    <name evidence="7" type="ORF">MXD59_19330</name>
</gene>
<dbReference type="EMBL" id="JALKFT010000023">
    <property type="protein sequence ID" value="MCK9877902.1"/>
    <property type="molecule type" value="Genomic_DNA"/>
</dbReference>
<dbReference type="InterPro" id="IPR011075">
    <property type="entry name" value="TetR_C"/>
</dbReference>
<dbReference type="InterPro" id="IPR001647">
    <property type="entry name" value="HTH_TetR"/>
</dbReference>
<keyword evidence="1" id="KW-0805">Transcription regulation</keyword>
<feature type="region of interest" description="Disordered" evidence="5">
    <location>
        <begin position="192"/>
        <end position="217"/>
    </location>
</feature>